<sequence length="131" mass="14803">MVGIFSRLSANKAVGLFSHGSLEGKQVIINAKEMAGLHVQHGVEPPEEFTPIEHPLEPMENDQPVRCPQPEPCIIHDGQILKERLHLSMQRRRELPFVQESETQHRWHMLHTQHVTSSQSATGGFVKCSRA</sequence>
<protein>
    <submittedName>
        <fullName evidence="2">Uncharacterized protein</fullName>
    </submittedName>
</protein>
<dbReference type="Proteomes" id="UP000886520">
    <property type="component" value="Chromosome 3"/>
</dbReference>
<comment type="caution">
    <text evidence="2">The sequence shown here is derived from an EMBL/GenBank/DDBJ whole genome shotgun (WGS) entry which is preliminary data.</text>
</comment>
<accession>A0A9D4ZRH9</accession>
<feature type="region of interest" description="Disordered" evidence="1">
    <location>
        <begin position="45"/>
        <end position="68"/>
    </location>
</feature>
<evidence type="ECO:0000256" key="1">
    <source>
        <dbReference type="SAM" id="MobiDB-lite"/>
    </source>
</evidence>
<reference evidence="2" key="1">
    <citation type="submission" date="2021-01" db="EMBL/GenBank/DDBJ databases">
        <title>Adiantum capillus-veneris genome.</title>
        <authorList>
            <person name="Fang Y."/>
            <person name="Liao Q."/>
        </authorList>
    </citation>
    <scope>NUCLEOTIDE SEQUENCE</scope>
    <source>
        <strain evidence="2">H3</strain>
        <tissue evidence="2">Leaf</tissue>
    </source>
</reference>
<dbReference type="PANTHER" id="PTHR34196:SF2">
    <property type="entry name" value="OS02G0697700 PROTEIN"/>
    <property type="match status" value="1"/>
</dbReference>
<dbReference type="EMBL" id="JABFUD020000002">
    <property type="protein sequence ID" value="KAI5083336.1"/>
    <property type="molecule type" value="Genomic_DNA"/>
</dbReference>
<dbReference type="PANTHER" id="PTHR34196">
    <property type="entry name" value="OS02G0697700 PROTEIN"/>
    <property type="match status" value="1"/>
</dbReference>
<gene>
    <name evidence="2" type="ORF">GOP47_0003079</name>
</gene>
<organism evidence="2 3">
    <name type="scientific">Adiantum capillus-veneris</name>
    <name type="common">Maidenhair fern</name>
    <dbReference type="NCBI Taxonomy" id="13818"/>
    <lineage>
        <taxon>Eukaryota</taxon>
        <taxon>Viridiplantae</taxon>
        <taxon>Streptophyta</taxon>
        <taxon>Embryophyta</taxon>
        <taxon>Tracheophyta</taxon>
        <taxon>Polypodiopsida</taxon>
        <taxon>Polypodiidae</taxon>
        <taxon>Polypodiales</taxon>
        <taxon>Pteridineae</taxon>
        <taxon>Pteridaceae</taxon>
        <taxon>Vittarioideae</taxon>
        <taxon>Adiantum</taxon>
    </lineage>
</organism>
<keyword evidence="3" id="KW-1185">Reference proteome</keyword>
<dbReference type="OrthoDB" id="1909326at2759"/>
<evidence type="ECO:0000313" key="3">
    <source>
        <dbReference type="Proteomes" id="UP000886520"/>
    </source>
</evidence>
<proteinExistence type="predicted"/>
<name>A0A9D4ZRH9_ADICA</name>
<evidence type="ECO:0000313" key="2">
    <source>
        <dbReference type="EMBL" id="KAI5083336.1"/>
    </source>
</evidence>
<dbReference type="AlphaFoldDB" id="A0A9D4ZRH9"/>